<accession>A0A918MHV9</accession>
<dbReference type="InterPro" id="IPR016161">
    <property type="entry name" value="Ald_DH/histidinol_DH"/>
</dbReference>
<gene>
    <name evidence="2" type="ORF">GCM10007383_08390</name>
</gene>
<dbReference type="Proteomes" id="UP000634668">
    <property type="component" value="Unassembled WGS sequence"/>
</dbReference>
<dbReference type="SUPFAM" id="SSF53720">
    <property type="entry name" value="ALDH-like"/>
    <property type="match status" value="1"/>
</dbReference>
<protein>
    <submittedName>
        <fullName evidence="2">Acyl-CoA reductase</fullName>
    </submittedName>
</protein>
<dbReference type="RefSeq" id="WP_026814036.1">
    <property type="nucleotide sequence ID" value="NZ_BMWP01000004.1"/>
</dbReference>
<dbReference type="InterPro" id="IPR008670">
    <property type="entry name" value="CoA_reduct_LuxC"/>
</dbReference>
<dbReference type="GO" id="GO:0003995">
    <property type="term" value="F:acyl-CoA dehydrogenase activity"/>
    <property type="evidence" value="ECO:0007669"/>
    <property type="project" value="InterPro"/>
</dbReference>
<sequence length="353" mass="40324">MTKHSIRLNALVKLGIFFKEYYEYAKNNPQLDLNSNPWFKAFDETITLAGHKNGWFTPDNILFSIKTWGELLEHTELNNWLSPYDPGNNSAKSVAVIMAGNIPLVGFHDFLSTLITGNNIIMKLSSNDKILLPFICSYLIEVEPSLKDAIEFADGKLENFDAVIATGSDNTSRYFEHYFGKKPNIIRRNRNSVAVLTGRETEAQLQALGEDIFRYYGLGCRSVSKIFVPKDYNFDLFFKAIYPYNNIVEHAKYANNYDYNKAVYLMSLFPILENGFLMLKEDTSYASPIATLFYEKYNSLAELKVTLENDTDKLQCIVADGFTTDEIPFGQTQRPSLTDYADNMDTVEFLLKL</sequence>
<name>A0A918MHV9_9FLAO</name>
<evidence type="ECO:0000313" key="2">
    <source>
        <dbReference type="EMBL" id="GGW25837.1"/>
    </source>
</evidence>
<comment type="caution">
    <text evidence="2">The sequence shown here is derived from an EMBL/GenBank/DDBJ whole genome shotgun (WGS) entry which is preliminary data.</text>
</comment>
<dbReference type="GO" id="GO:0008218">
    <property type="term" value="P:bioluminescence"/>
    <property type="evidence" value="ECO:0007669"/>
    <property type="project" value="InterPro"/>
</dbReference>
<reference evidence="2" key="1">
    <citation type="journal article" date="2014" name="Int. J. Syst. Evol. Microbiol.">
        <title>Complete genome sequence of Corynebacterium casei LMG S-19264T (=DSM 44701T), isolated from a smear-ripened cheese.</title>
        <authorList>
            <consortium name="US DOE Joint Genome Institute (JGI-PGF)"/>
            <person name="Walter F."/>
            <person name="Albersmeier A."/>
            <person name="Kalinowski J."/>
            <person name="Ruckert C."/>
        </authorList>
    </citation>
    <scope>NUCLEOTIDE SEQUENCE</scope>
    <source>
        <strain evidence="2">KCTC 12113</strain>
    </source>
</reference>
<keyword evidence="3" id="KW-1185">Reference proteome</keyword>
<evidence type="ECO:0000313" key="3">
    <source>
        <dbReference type="Proteomes" id="UP000634668"/>
    </source>
</evidence>
<reference evidence="2" key="2">
    <citation type="submission" date="2020-09" db="EMBL/GenBank/DDBJ databases">
        <authorList>
            <person name="Sun Q."/>
            <person name="Kim S."/>
        </authorList>
    </citation>
    <scope>NUCLEOTIDE SEQUENCE</scope>
    <source>
        <strain evidence="2">KCTC 12113</strain>
    </source>
</reference>
<organism evidence="2 3">
    <name type="scientific">Arenibacter certesii</name>
    <dbReference type="NCBI Taxonomy" id="228955"/>
    <lineage>
        <taxon>Bacteria</taxon>
        <taxon>Pseudomonadati</taxon>
        <taxon>Bacteroidota</taxon>
        <taxon>Flavobacteriia</taxon>
        <taxon>Flavobacteriales</taxon>
        <taxon>Flavobacteriaceae</taxon>
        <taxon>Arenibacter</taxon>
    </lineage>
</organism>
<dbReference type="EMBL" id="BMWP01000004">
    <property type="protein sequence ID" value="GGW25837.1"/>
    <property type="molecule type" value="Genomic_DNA"/>
</dbReference>
<dbReference type="AlphaFoldDB" id="A0A918MHV9"/>
<keyword evidence="1" id="KW-0521">NADP</keyword>
<evidence type="ECO:0000256" key="1">
    <source>
        <dbReference type="ARBA" id="ARBA00022857"/>
    </source>
</evidence>
<dbReference type="Pfam" id="PF05893">
    <property type="entry name" value="LuxC"/>
    <property type="match status" value="1"/>
</dbReference>
<proteinExistence type="predicted"/>